<keyword evidence="10" id="KW-1185">Reference proteome</keyword>
<organism evidence="9 10">
    <name type="scientific">Reticulomyxa filosa</name>
    <dbReference type="NCBI Taxonomy" id="46433"/>
    <lineage>
        <taxon>Eukaryota</taxon>
        <taxon>Sar</taxon>
        <taxon>Rhizaria</taxon>
        <taxon>Retaria</taxon>
        <taxon>Foraminifera</taxon>
        <taxon>Monothalamids</taxon>
        <taxon>Reticulomyxidae</taxon>
        <taxon>Reticulomyxa</taxon>
    </lineage>
</organism>
<dbReference type="Pfam" id="PF00069">
    <property type="entry name" value="Pkinase"/>
    <property type="match status" value="1"/>
</dbReference>
<dbReference type="SUPFAM" id="SSF56112">
    <property type="entry name" value="Protein kinase-like (PK-like)"/>
    <property type="match status" value="1"/>
</dbReference>
<evidence type="ECO:0000256" key="7">
    <source>
        <dbReference type="ARBA" id="ARBA00023596"/>
    </source>
</evidence>
<dbReference type="PANTHER" id="PTHR24058">
    <property type="entry name" value="DUAL SPECIFICITY PROTEIN KINASE"/>
    <property type="match status" value="1"/>
</dbReference>
<dbReference type="AlphaFoldDB" id="X6LVR2"/>
<dbReference type="PROSITE" id="PS50011">
    <property type="entry name" value="PROTEIN_KINASE_DOM"/>
    <property type="match status" value="1"/>
</dbReference>
<dbReference type="GO" id="GO:0005524">
    <property type="term" value="F:ATP binding"/>
    <property type="evidence" value="ECO:0007669"/>
    <property type="project" value="UniProtKB-KW"/>
</dbReference>
<reference evidence="9 10" key="1">
    <citation type="journal article" date="2013" name="Curr. Biol.">
        <title>The Genome of the Foraminiferan Reticulomyxa filosa.</title>
        <authorList>
            <person name="Glockner G."/>
            <person name="Hulsmann N."/>
            <person name="Schleicher M."/>
            <person name="Noegel A.A."/>
            <person name="Eichinger L."/>
            <person name="Gallinger C."/>
            <person name="Pawlowski J."/>
            <person name="Sierra R."/>
            <person name="Euteneuer U."/>
            <person name="Pillet L."/>
            <person name="Moustafa A."/>
            <person name="Platzer M."/>
            <person name="Groth M."/>
            <person name="Szafranski K."/>
            <person name="Schliwa M."/>
        </authorList>
    </citation>
    <scope>NUCLEOTIDE SEQUENCE [LARGE SCALE GENOMIC DNA]</scope>
</reference>
<sequence length="377" mass="43479">MHPKCKKKSFLKMLPYVFVKLVCFVSFVSLAYRKVFEKKATTKLGKGGYEVVGNQGRGVFSTVLRVRYLKNNEIYVIKVIRNNETMFKAGQKEIDFLLSIKNRDNDNSKHCIRLLDHFEYRNHLCLVFEPMECNLRQLLKKVGAGKGFSINAVYSYAKQLMKALQLLSSLGIVHVDIKPDNILVSENRKIVKLCDFGSGYKLEDVEITPIIGSRYYRAPEVMIGLHWDCGVDMWSMACCLFELYTGKILFAGDTNNHMLKLHCEMVGKFPVKVGKKGLFWSEHFDDCGRFLEDVVDSVSGLQLKEIHNFTQPTRDLMEALHPNGTDEYNRLPIHERKKVNEFRDLLKQILILDPAKRITPEMALKHPFCKNPMKKSQ</sequence>
<evidence type="ECO:0000256" key="1">
    <source>
        <dbReference type="ARBA" id="ARBA00012513"/>
    </source>
</evidence>
<keyword evidence="2" id="KW-0723">Serine/threonine-protein kinase</keyword>
<dbReference type="GO" id="GO:0004674">
    <property type="term" value="F:protein serine/threonine kinase activity"/>
    <property type="evidence" value="ECO:0007669"/>
    <property type="project" value="UniProtKB-KW"/>
</dbReference>
<comment type="caution">
    <text evidence="9">The sequence shown here is derived from an EMBL/GenBank/DDBJ whole genome shotgun (WGS) entry which is preliminary data.</text>
</comment>
<keyword evidence="4" id="KW-0547">Nucleotide-binding</keyword>
<evidence type="ECO:0000256" key="5">
    <source>
        <dbReference type="ARBA" id="ARBA00022777"/>
    </source>
</evidence>
<name>X6LVR2_RETFI</name>
<keyword evidence="6" id="KW-0067">ATP-binding</keyword>
<comment type="similarity">
    <text evidence="7">Belongs to the protein kinase superfamily. CMGC Ser/Thr protein kinase family.</text>
</comment>
<dbReference type="Proteomes" id="UP000023152">
    <property type="component" value="Unassembled WGS sequence"/>
</dbReference>
<dbReference type="InterPro" id="IPR011009">
    <property type="entry name" value="Kinase-like_dom_sf"/>
</dbReference>
<keyword evidence="5" id="KW-0418">Kinase</keyword>
<dbReference type="InterPro" id="IPR008271">
    <property type="entry name" value="Ser/Thr_kinase_AS"/>
</dbReference>
<evidence type="ECO:0000256" key="2">
    <source>
        <dbReference type="ARBA" id="ARBA00022527"/>
    </source>
</evidence>
<feature type="domain" description="Protein kinase" evidence="8">
    <location>
        <begin position="49"/>
        <end position="369"/>
    </location>
</feature>
<evidence type="ECO:0000313" key="10">
    <source>
        <dbReference type="Proteomes" id="UP000023152"/>
    </source>
</evidence>
<dbReference type="FunFam" id="1.10.510.10:FF:000078">
    <property type="entry name" value="Serine/threonine-protein kinase PRP4 homolog"/>
    <property type="match status" value="1"/>
</dbReference>
<dbReference type="OMA" id="PEIIMGH"/>
<dbReference type="PANTHER" id="PTHR24058:SF103">
    <property type="entry name" value="SERINE_THREONINE-PROTEIN KINASE PRP4 HOMOLOG"/>
    <property type="match status" value="1"/>
</dbReference>
<protein>
    <recommendedName>
        <fullName evidence="1">non-specific serine/threonine protein kinase</fullName>
        <ecNumber evidence="1">2.7.11.1</ecNumber>
    </recommendedName>
</protein>
<dbReference type="InterPro" id="IPR050494">
    <property type="entry name" value="Ser_Thr_dual-spec_kinase"/>
</dbReference>
<dbReference type="InterPro" id="IPR000719">
    <property type="entry name" value="Prot_kinase_dom"/>
</dbReference>
<gene>
    <name evidence="9" type="ORF">RFI_31962</name>
</gene>
<evidence type="ECO:0000313" key="9">
    <source>
        <dbReference type="EMBL" id="ETO05436.1"/>
    </source>
</evidence>
<dbReference type="PROSITE" id="PS00108">
    <property type="entry name" value="PROTEIN_KINASE_ST"/>
    <property type="match status" value="1"/>
</dbReference>
<dbReference type="Gene3D" id="1.10.510.10">
    <property type="entry name" value="Transferase(Phosphotransferase) domain 1"/>
    <property type="match status" value="1"/>
</dbReference>
<dbReference type="EC" id="2.7.11.1" evidence="1"/>
<keyword evidence="3" id="KW-0808">Transferase</keyword>
<dbReference type="Gene3D" id="3.30.200.20">
    <property type="entry name" value="Phosphorylase Kinase, domain 1"/>
    <property type="match status" value="1"/>
</dbReference>
<evidence type="ECO:0000256" key="6">
    <source>
        <dbReference type="ARBA" id="ARBA00022840"/>
    </source>
</evidence>
<evidence type="ECO:0000256" key="3">
    <source>
        <dbReference type="ARBA" id="ARBA00022679"/>
    </source>
</evidence>
<accession>X6LVR2</accession>
<evidence type="ECO:0000256" key="4">
    <source>
        <dbReference type="ARBA" id="ARBA00022741"/>
    </source>
</evidence>
<dbReference type="OrthoDB" id="3967at2759"/>
<proteinExistence type="inferred from homology"/>
<dbReference type="SMART" id="SM00220">
    <property type="entry name" value="S_TKc"/>
    <property type="match status" value="1"/>
</dbReference>
<dbReference type="EMBL" id="ASPP01028127">
    <property type="protein sequence ID" value="ETO05436.1"/>
    <property type="molecule type" value="Genomic_DNA"/>
</dbReference>
<evidence type="ECO:0000259" key="8">
    <source>
        <dbReference type="PROSITE" id="PS50011"/>
    </source>
</evidence>